<feature type="region of interest" description="Disordered" evidence="1">
    <location>
        <begin position="1"/>
        <end position="28"/>
    </location>
</feature>
<feature type="compositionally biased region" description="Polar residues" evidence="1">
    <location>
        <begin position="1"/>
        <end position="17"/>
    </location>
</feature>
<evidence type="ECO:0000313" key="3">
    <source>
        <dbReference type="Proteomes" id="UP000054937"/>
    </source>
</evidence>
<sequence>MIQNNRYSDSQAPNRRNSPPHIQETNKSISRYTKLVKGQPQERSRSYWDYKTIHNVDSLRKSTGINKNTVIQDLQRETNPFLMGGVRRDKFKYMGTVYNQPQARLNEYWTIQRDNACLNPSARRHRDQSLKVKALPDLYSTCKGNNVTEDILREKDLIQSKPEMLESIAKLKEMKLLTKSYNLNVKGYGNKNRVRFTYNDYHSRQTNNGFARTSYGAFYTR</sequence>
<organism evidence="2 3">
    <name type="scientific">Pseudocohnilembus persalinus</name>
    <name type="common">Ciliate</name>
    <dbReference type="NCBI Taxonomy" id="266149"/>
    <lineage>
        <taxon>Eukaryota</taxon>
        <taxon>Sar</taxon>
        <taxon>Alveolata</taxon>
        <taxon>Ciliophora</taxon>
        <taxon>Intramacronucleata</taxon>
        <taxon>Oligohymenophorea</taxon>
        <taxon>Scuticociliatia</taxon>
        <taxon>Philasterida</taxon>
        <taxon>Pseudocohnilembidae</taxon>
        <taxon>Pseudocohnilembus</taxon>
    </lineage>
</organism>
<dbReference type="AlphaFoldDB" id="A0A0V0QAK4"/>
<dbReference type="OMA" id="MSINERQ"/>
<dbReference type="EMBL" id="LDAU01000217">
    <property type="protein sequence ID" value="KRW99240.1"/>
    <property type="molecule type" value="Genomic_DNA"/>
</dbReference>
<protein>
    <submittedName>
        <fullName evidence="2">Uncharacterized protein</fullName>
    </submittedName>
</protein>
<name>A0A0V0QAK4_PSEPJ</name>
<dbReference type="Proteomes" id="UP000054937">
    <property type="component" value="Unassembled WGS sequence"/>
</dbReference>
<accession>A0A0V0QAK4</accession>
<reference evidence="2 3" key="1">
    <citation type="journal article" date="2015" name="Sci. Rep.">
        <title>Genome of the facultative scuticociliatosis pathogen Pseudocohnilembus persalinus provides insight into its virulence through horizontal gene transfer.</title>
        <authorList>
            <person name="Xiong J."/>
            <person name="Wang G."/>
            <person name="Cheng J."/>
            <person name="Tian M."/>
            <person name="Pan X."/>
            <person name="Warren A."/>
            <person name="Jiang C."/>
            <person name="Yuan D."/>
            <person name="Miao W."/>
        </authorList>
    </citation>
    <scope>NUCLEOTIDE SEQUENCE [LARGE SCALE GENOMIC DNA]</scope>
    <source>
        <strain evidence="2">36N120E</strain>
    </source>
</reference>
<comment type="caution">
    <text evidence="2">The sequence shown here is derived from an EMBL/GenBank/DDBJ whole genome shotgun (WGS) entry which is preliminary data.</text>
</comment>
<gene>
    <name evidence="2" type="ORF">PPERSA_03946</name>
</gene>
<evidence type="ECO:0000256" key="1">
    <source>
        <dbReference type="SAM" id="MobiDB-lite"/>
    </source>
</evidence>
<dbReference type="InParanoid" id="A0A0V0QAK4"/>
<proteinExistence type="predicted"/>
<evidence type="ECO:0000313" key="2">
    <source>
        <dbReference type="EMBL" id="KRW99240.1"/>
    </source>
</evidence>
<keyword evidence="3" id="KW-1185">Reference proteome</keyword>